<organism evidence="1 2">
    <name type="scientific">Symbiodinium pilosum</name>
    <name type="common">Dinoflagellate</name>
    <dbReference type="NCBI Taxonomy" id="2952"/>
    <lineage>
        <taxon>Eukaryota</taxon>
        <taxon>Sar</taxon>
        <taxon>Alveolata</taxon>
        <taxon>Dinophyceae</taxon>
        <taxon>Suessiales</taxon>
        <taxon>Symbiodiniaceae</taxon>
        <taxon>Symbiodinium</taxon>
    </lineage>
</organism>
<gene>
    <name evidence="1" type="ORF">SPIL2461_LOCUS1120</name>
</gene>
<protein>
    <submittedName>
        <fullName evidence="1">Uncharacterized protein</fullName>
    </submittedName>
</protein>
<dbReference type="Proteomes" id="UP000649617">
    <property type="component" value="Unassembled WGS sequence"/>
</dbReference>
<sequence>MTSHVDDLLWACGPSCNWIIKDLIDTFKCGTVETGSFRYCGKEIKQDEDFNIHISCSDTTRGVKKIHAEPKRHPGDPLTDSDKTQMKSVAGSLAWVCRQCVGKKPGALVNLVITDASHANESEEMIINEMTSVEGYRSQGKISGGRRAKTQEIYRPANDQLTDIVRWIDTDVMIADPLTKVMEPVKLVQALETNVLDVEQPLDSVVN</sequence>
<keyword evidence="2" id="KW-1185">Reference proteome</keyword>
<evidence type="ECO:0000313" key="2">
    <source>
        <dbReference type="Proteomes" id="UP000649617"/>
    </source>
</evidence>
<accession>A0A812ITJ7</accession>
<evidence type="ECO:0000313" key="1">
    <source>
        <dbReference type="EMBL" id="CAE7182068.1"/>
    </source>
</evidence>
<reference evidence="1" key="1">
    <citation type="submission" date="2021-02" db="EMBL/GenBank/DDBJ databases">
        <authorList>
            <person name="Dougan E. K."/>
            <person name="Rhodes N."/>
            <person name="Thang M."/>
            <person name="Chan C."/>
        </authorList>
    </citation>
    <scope>NUCLEOTIDE SEQUENCE</scope>
</reference>
<name>A0A812ITJ7_SYMPI</name>
<proteinExistence type="predicted"/>
<dbReference type="AlphaFoldDB" id="A0A812ITJ7"/>
<comment type="caution">
    <text evidence="1">The sequence shown here is derived from an EMBL/GenBank/DDBJ whole genome shotgun (WGS) entry which is preliminary data.</text>
</comment>
<dbReference type="OrthoDB" id="446901at2759"/>
<dbReference type="EMBL" id="CAJNIZ010001071">
    <property type="protein sequence ID" value="CAE7182068.1"/>
    <property type="molecule type" value="Genomic_DNA"/>
</dbReference>